<dbReference type="EMBL" id="BAAAKW010000071">
    <property type="protein sequence ID" value="GAA1227980.1"/>
    <property type="molecule type" value="Genomic_DNA"/>
</dbReference>
<dbReference type="PANTHER" id="PTHR10629:SF52">
    <property type="entry name" value="DNA (CYTOSINE-5)-METHYLTRANSFERASE 1"/>
    <property type="match status" value="1"/>
</dbReference>
<comment type="similarity">
    <text evidence="6">Belongs to the class I-like SAM-binding methyltransferase superfamily. C5-methyltransferase family.</text>
</comment>
<dbReference type="InterPro" id="IPR018117">
    <property type="entry name" value="C5_DNA_meth_AS"/>
</dbReference>
<accession>A0ABP4GKT9</accession>
<dbReference type="Pfam" id="PF00145">
    <property type="entry name" value="DNA_methylase"/>
    <property type="match status" value="2"/>
</dbReference>
<gene>
    <name evidence="7" type="primary">dcm</name>
    <name evidence="7" type="ORF">GCM10009655_28260</name>
</gene>
<keyword evidence="8" id="KW-1185">Reference proteome</keyword>
<dbReference type="PANTHER" id="PTHR10629">
    <property type="entry name" value="CYTOSINE-SPECIFIC METHYLTRANSFERASE"/>
    <property type="match status" value="1"/>
</dbReference>
<name>A0ABP4GKT9_9MICO</name>
<keyword evidence="2 6" id="KW-0489">Methyltransferase</keyword>
<dbReference type="Gene3D" id="3.90.120.10">
    <property type="entry name" value="DNA Methylase, subunit A, domain 2"/>
    <property type="match status" value="1"/>
</dbReference>
<evidence type="ECO:0000256" key="6">
    <source>
        <dbReference type="PROSITE-ProRule" id="PRU01016"/>
    </source>
</evidence>
<comment type="caution">
    <text evidence="7">The sequence shown here is derived from an EMBL/GenBank/DDBJ whole genome shotgun (WGS) entry which is preliminary data.</text>
</comment>
<evidence type="ECO:0000256" key="4">
    <source>
        <dbReference type="ARBA" id="ARBA00022691"/>
    </source>
</evidence>
<dbReference type="PROSITE" id="PS51679">
    <property type="entry name" value="SAM_MT_C5"/>
    <property type="match status" value="1"/>
</dbReference>
<protein>
    <recommendedName>
        <fullName evidence="1">DNA (cytosine-5-)-methyltransferase</fullName>
        <ecNumber evidence="1">2.1.1.37</ecNumber>
    </recommendedName>
</protein>
<dbReference type="Proteomes" id="UP001500943">
    <property type="component" value="Unassembled WGS sequence"/>
</dbReference>
<keyword evidence="5" id="KW-0680">Restriction system</keyword>
<dbReference type="SUPFAM" id="SSF53335">
    <property type="entry name" value="S-adenosyl-L-methionine-dependent methyltransferases"/>
    <property type="match status" value="1"/>
</dbReference>
<dbReference type="EC" id="2.1.1.37" evidence="1"/>
<evidence type="ECO:0000256" key="2">
    <source>
        <dbReference type="ARBA" id="ARBA00022603"/>
    </source>
</evidence>
<organism evidence="7 8">
    <name type="scientific">Rhodoglobus aureus</name>
    <dbReference type="NCBI Taxonomy" id="191497"/>
    <lineage>
        <taxon>Bacteria</taxon>
        <taxon>Bacillati</taxon>
        <taxon>Actinomycetota</taxon>
        <taxon>Actinomycetes</taxon>
        <taxon>Micrococcales</taxon>
        <taxon>Microbacteriaceae</taxon>
        <taxon>Rhodoglobus</taxon>
    </lineage>
</organism>
<evidence type="ECO:0000256" key="5">
    <source>
        <dbReference type="ARBA" id="ARBA00022747"/>
    </source>
</evidence>
<keyword evidence="4 6" id="KW-0949">S-adenosyl-L-methionine</keyword>
<evidence type="ECO:0000256" key="3">
    <source>
        <dbReference type="ARBA" id="ARBA00022679"/>
    </source>
</evidence>
<evidence type="ECO:0000256" key="1">
    <source>
        <dbReference type="ARBA" id="ARBA00011975"/>
    </source>
</evidence>
<feature type="active site" evidence="6">
    <location>
        <position position="80"/>
    </location>
</feature>
<dbReference type="Gene3D" id="3.40.50.150">
    <property type="entry name" value="Vaccinia Virus protein VP39"/>
    <property type="match status" value="1"/>
</dbReference>
<sequence length="400" mass="44208">MRSVELFGGAGGLALGAGLAGFEPSIFVEWDKWACDTVRQNADSGFDLVKNWNVYEGDVRAVDWQSFAGEVDLVTGGPPCQPFSMGGNSRAADDSRDMFPAAVEVVRAIQPRAFILENVRGLTRSAFANYYQLILLRLQYPELISHPGELWLDHLARLQAEATSSNNHLLQYNVLPTLVNAADYGVPQQRHRVFIVGFRSDVDAHWSFPAPTHSLDALLLSQWFTGEYWDRHKIVESARPEKPKGIETRIERIRRSDSSGTMQPWRTVRDALEGLSEPKLDGSGPFLNHFLQLGARSYPGHTGSPLDMPAKTLKAGAHGVPGGENMMRNVDGSVRYFSIRESARLQTFPDTYELHGSWSEAMRQLGNAVPVDLARITASSVSSALEASKSMQAPRLRLAS</sequence>
<dbReference type="InterPro" id="IPR001525">
    <property type="entry name" value="C5_MeTfrase"/>
</dbReference>
<evidence type="ECO:0000313" key="7">
    <source>
        <dbReference type="EMBL" id="GAA1227980.1"/>
    </source>
</evidence>
<keyword evidence="3 6" id="KW-0808">Transferase</keyword>
<proteinExistence type="inferred from homology"/>
<dbReference type="PRINTS" id="PR00105">
    <property type="entry name" value="C5METTRFRASE"/>
</dbReference>
<dbReference type="InterPro" id="IPR050390">
    <property type="entry name" value="C5-Methyltransferase"/>
</dbReference>
<dbReference type="RefSeq" id="WP_343926822.1">
    <property type="nucleotide sequence ID" value="NZ_BAAAKW010000071.1"/>
</dbReference>
<dbReference type="PROSITE" id="PS00094">
    <property type="entry name" value="C5_MTASE_1"/>
    <property type="match status" value="1"/>
</dbReference>
<evidence type="ECO:0000313" key="8">
    <source>
        <dbReference type="Proteomes" id="UP001500943"/>
    </source>
</evidence>
<reference evidence="8" key="1">
    <citation type="journal article" date="2019" name="Int. J. Syst. Evol. Microbiol.">
        <title>The Global Catalogue of Microorganisms (GCM) 10K type strain sequencing project: providing services to taxonomists for standard genome sequencing and annotation.</title>
        <authorList>
            <consortium name="The Broad Institute Genomics Platform"/>
            <consortium name="The Broad Institute Genome Sequencing Center for Infectious Disease"/>
            <person name="Wu L."/>
            <person name="Ma J."/>
        </authorList>
    </citation>
    <scope>NUCLEOTIDE SEQUENCE [LARGE SCALE GENOMIC DNA]</scope>
    <source>
        <strain evidence="8">JCM 12762</strain>
    </source>
</reference>
<dbReference type="InterPro" id="IPR029063">
    <property type="entry name" value="SAM-dependent_MTases_sf"/>
</dbReference>